<accession>A0ABD5NKD9</accession>
<organism evidence="1 2">
    <name type="scientific">Halovivax cerinus</name>
    <dbReference type="NCBI Taxonomy" id="1487865"/>
    <lineage>
        <taxon>Archaea</taxon>
        <taxon>Methanobacteriati</taxon>
        <taxon>Methanobacteriota</taxon>
        <taxon>Stenosarchaea group</taxon>
        <taxon>Halobacteria</taxon>
        <taxon>Halobacteriales</taxon>
        <taxon>Natrialbaceae</taxon>
        <taxon>Halovivax</taxon>
    </lineage>
</organism>
<evidence type="ECO:0000313" key="2">
    <source>
        <dbReference type="Proteomes" id="UP001595846"/>
    </source>
</evidence>
<dbReference type="EMBL" id="JBHSAQ010000002">
    <property type="protein sequence ID" value="MFC3957433.1"/>
    <property type="molecule type" value="Genomic_DNA"/>
</dbReference>
<proteinExistence type="predicted"/>
<dbReference type="Proteomes" id="UP001595846">
    <property type="component" value="Unassembled WGS sequence"/>
</dbReference>
<dbReference type="RefSeq" id="WP_256533664.1">
    <property type="nucleotide sequence ID" value="NZ_CP101824.1"/>
</dbReference>
<reference evidence="1 2" key="1">
    <citation type="journal article" date="2019" name="Int. J. Syst. Evol. Microbiol.">
        <title>The Global Catalogue of Microorganisms (GCM) 10K type strain sequencing project: providing services to taxonomists for standard genome sequencing and annotation.</title>
        <authorList>
            <consortium name="The Broad Institute Genomics Platform"/>
            <consortium name="The Broad Institute Genome Sequencing Center for Infectious Disease"/>
            <person name="Wu L."/>
            <person name="Ma J."/>
        </authorList>
    </citation>
    <scope>NUCLEOTIDE SEQUENCE [LARGE SCALE GENOMIC DNA]</scope>
    <source>
        <strain evidence="1 2">IBRC-M 10256</strain>
    </source>
</reference>
<sequence length="561" mass="60505">MGKNSSEVNRRSVLRSLSGAGIAVAGTGTGLAATGSAEVNSDVGILPYTDCTPNFGEEFGDDDNGIGHCDDLLPQATTPVWSVMDYTFEEERKCSQQVLSYFGARYLPGEDEWAHRFTLQGHQVAASLSSDYGYAPDYTCPMDNTSSLYTKNHASIDIESDTGSLLIEHDTDSMGFYDFATFVNHYEQEHGELEDPRTVDGCSRIDVEEEGNDYFYDTPSPFSDEESMAFRSLFDPDAPDEPITDRAIDLTDEIQANTPLLEDPVNDDFAVDLMLAMIGTAGTGIGVAAPQFGAAVSIGVTMVDLFAGIDWKDNDDERGVERPGGENAWDAGYEPSTIGTPAGHFVHFEVHLDPDTHTEPIDVAVQSTLLDEEHSMTVTLQPLGQPDRAPDPALGRYSFVGNDAAVPPSDGVYDIFERPEGGTDPIIEEVHCPSLVAPDESFECSAVVNSASTRDIAYYAWANDHSVEDDSQQDTLQWCNTTDSGVPNWEHCGFQDPGEAEITLVVGDEAGLFDYETVTMVVGEPEEGEMLPTGGPGDQVLGTSEASGLTVPNGTNQWVGA</sequence>
<keyword evidence="2" id="KW-1185">Reference proteome</keyword>
<dbReference type="InterPro" id="IPR006311">
    <property type="entry name" value="TAT_signal"/>
</dbReference>
<protein>
    <submittedName>
        <fullName evidence="1">Uncharacterized protein</fullName>
    </submittedName>
</protein>
<evidence type="ECO:0000313" key="1">
    <source>
        <dbReference type="EMBL" id="MFC3957433.1"/>
    </source>
</evidence>
<dbReference type="AlphaFoldDB" id="A0ABD5NKD9"/>
<comment type="caution">
    <text evidence="1">The sequence shown here is derived from an EMBL/GenBank/DDBJ whole genome shotgun (WGS) entry which is preliminary data.</text>
</comment>
<dbReference type="GeneID" id="73902795"/>
<gene>
    <name evidence="1" type="ORF">ACFOUR_03465</name>
</gene>
<dbReference type="PROSITE" id="PS51318">
    <property type="entry name" value="TAT"/>
    <property type="match status" value="1"/>
</dbReference>
<name>A0ABD5NKD9_9EURY</name>